<protein>
    <submittedName>
        <fullName evidence="3">ATP-binding protein</fullName>
    </submittedName>
</protein>
<dbReference type="EMBL" id="CP053661">
    <property type="protein sequence ID" value="QKD82583.1"/>
    <property type="molecule type" value="Genomic_DNA"/>
</dbReference>
<feature type="domain" description="vWA-MoxR associated protein N-terminal HTH" evidence="2">
    <location>
        <begin position="28"/>
        <end position="108"/>
    </location>
</feature>
<dbReference type="AlphaFoldDB" id="A0A6M8BHF9"/>
<sequence length="841" mass="94621">MLIAGWHFSGLRRGGDMALRTVTTEKAKITELIAVADRLVGDRLHQSLTDVDKIVLEQALRGSKLKDIQVVGYSQGTVERVFAPRLWKLLSQACSQKVGIKNLRLILEDYSQQAQPNTLSIGSDFSENALDRADEAATLAPQDLPNGIDLEGRFPQGSLRESPAQRFIAQPFILENLPAPTSTAFIGREAEIERLLHLLSPDHAAHLISIAGIGGVGKTSLAVECARRCLAASRNPQTYPNVPTFNALIFVSAKLCYLQSFGLLQRFDPMRSLQDILQQIADVLGETELAGASLNEQIHMIRRSLHGSSSASHAPRRTLLIIDNLETMENPQMVLSFLHDLPPSVKSLVTTREQSVFVPVRLVAMPTDEALSLIQHEAQEKGVALNPTERRALLRATGGLPVAIHYAIGQLANDFDLATVLQGMSNPTGDVARFCFETTVNGLRGQPSHHLLMALAMFPTPVLRETLFQVADVATSPDALQGALSQLCQLSLVNQQDNRYGMLPLTQEYALAELKAHPDFAQVARQRWVAWALHFSEPYANQEVKTWHSSFDGLQEEWQNLRAIADFCMTEGWYDELLQIWNNVKAYTYSMGRRKGRTDYWGDRLRWTEWLIAQATQRSQWRTLAEVMLDRAWTLTATRKPRALEEAEQLFEQIQTLRDYQDQPFQTEWAKKMSVLRTQQQQFDEAHQLLDEAEALLNPADWPAGKYARQRVQLLYYRGMTYFKAGQIAAAKQVFETARAQAHEVGWERAVRMTENWLADIAVREGKLDESEQLLVEGLRIAEQQDDPTRSAYVKRSFAELVQARGNPSEAQRWAREALALFEQLGMPYEAEETQAFLNGL</sequence>
<dbReference type="SUPFAM" id="SSF52540">
    <property type="entry name" value="P-loop containing nucleoside triphosphate hydrolases"/>
    <property type="match status" value="1"/>
</dbReference>
<keyword evidence="4" id="KW-1185">Reference proteome</keyword>
<dbReference type="InterPro" id="IPR027417">
    <property type="entry name" value="P-loop_NTPase"/>
</dbReference>
<evidence type="ECO:0000259" key="2">
    <source>
        <dbReference type="Pfam" id="PF26355"/>
    </source>
</evidence>
<keyword evidence="3" id="KW-0547">Nucleotide-binding</keyword>
<keyword evidence="3" id="KW-0067">ATP-binding</keyword>
<evidence type="ECO:0000313" key="3">
    <source>
        <dbReference type="EMBL" id="QKD82583.1"/>
    </source>
</evidence>
<dbReference type="Pfam" id="PF13191">
    <property type="entry name" value="AAA_16"/>
    <property type="match status" value="1"/>
</dbReference>
<organism evidence="3 4">
    <name type="scientific">Thermoleptolyngbya sichuanensis A183</name>
    <dbReference type="NCBI Taxonomy" id="2737172"/>
    <lineage>
        <taxon>Bacteria</taxon>
        <taxon>Bacillati</taxon>
        <taxon>Cyanobacteriota</taxon>
        <taxon>Cyanophyceae</taxon>
        <taxon>Oculatellales</taxon>
        <taxon>Oculatellaceae</taxon>
        <taxon>Thermoleptolyngbya</taxon>
        <taxon>Thermoleptolyngbya sichuanensis</taxon>
    </lineage>
</organism>
<name>A0A6M8BHF9_9CYAN</name>
<reference evidence="3 4" key="1">
    <citation type="submission" date="2020-05" db="EMBL/GenBank/DDBJ databases">
        <title>Complete genome sequence of of a novel Thermoleptolyngbya strain isolated from hot springs of Ganzi, Sichuan China.</title>
        <authorList>
            <person name="Tang J."/>
            <person name="Daroch M."/>
            <person name="Li L."/>
            <person name="Waleron K."/>
            <person name="Waleron M."/>
            <person name="Waleron M."/>
        </authorList>
    </citation>
    <scope>NUCLEOTIDE SEQUENCE [LARGE SCALE GENOMIC DNA]</scope>
    <source>
        <strain evidence="3 4">PKUAC-SCTA183</strain>
    </source>
</reference>
<dbReference type="KEGG" id="theu:HPC62_10665"/>
<evidence type="ECO:0000259" key="1">
    <source>
        <dbReference type="Pfam" id="PF13191"/>
    </source>
</evidence>
<dbReference type="Gene3D" id="3.40.50.300">
    <property type="entry name" value="P-loop containing nucleotide triphosphate hydrolases"/>
    <property type="match status" value="1"/>
</dbReference>
<feature type="domain" description="Orc1-like AAA ATPase" evidence="1">
    <location>
        <begin position="185"/>
        <end position="348"/>
    </location>
</feature>
<dbReference type="InterPro" id="IPR041664">
    <property type="entry name" value="AAA_16"/>
</dbReference>
<dbReference type="InterPro" id="IPR011990">
    <property type="entry name" value="TPR-like_helical_dom_sf"/>
</dbReference>
<dbReference type="Gene3D" id="1.25.40.10">
    <property type="entry name" value="Tetratricopeptide repeat domain"/>
    <property type="match status" value="1"/>
</dbReference>
<dbReference type="Pfam" id="PF13424">
    <property type="entry name" value="TPR_12"/>
    <property type="match status" value="1"/>
</dbReference>
<gene>
    <name evidence="3" type="ORF">HPC62_10665</name>
</gene>
<evidence type="ECO:0000313" key="4">
    <source>
        <dbReference type="Proteomes" id="UP000505210"/>
    </source>
</evidence>
<dbReference type="SUPFAM" id="SSF48452">
    <property type="entry name" value="TPR-like"/>
    <property type="match status" value="1"/>
</dbReference>
<dbReference type="GO" id="GO:0005524">
    <property type="term" value="F:ATP binding"/>
    <property type="evidence" value="ECO:0007669"/>
    <property type="project" value="UniProtKB-KW"/>
</dbReference>
<proteinExistence type="predicted"/>
<dbReference type="PANTHER" id="PTHR47691">
    <property type="entry name" value="REGULATOR-RELATED"/>
    <property type="match status" value="1"/>
</dbReference>
<dbReference type="InterPro" id="IPR058651">
    <property type="entry name" value="HTH_VMAP-M9"/>
</dbReference>
<dbReference type="PANTHER" id="PTHR47691:SF3">
    <property type="entry name" value="HTH-TYPE TRANSCRIPTIONAL REGULATOR RV0890C-RELATED"/>
    <property type="match status" value="1"/>
</dbReference>
<dbReference type="Proteomes" id="UP000505210">
    <property type="component" value="Chromosome"/>
</dbReference>
<dbReference type="RefSeq" id="WP_172355503.1">
    <property type="nucleotide sequence ID" value="NZ_CP053661.1"/>
</dbReference>
<dbReference type="Pfam" id="PF26355">
    <property type="entry name" value="HTH_VMAP-M9"/>
    <property type="match status" value="1"/>
</dbReference>
<accession>A0A6M8BHF9</accession>